<keyword evidence="2" id="KW-0812">Transmembrane</keyword>
<keyword evidence="4" id="KW-0808">Transferase</keyword>
<feature type="transmembrane region" description="Helical" evidence="2">
    <location>
        <begin position="270"/>
        <end position="292"/>
    </location>
</feature>
<proteinExistence type="predicted"/>
<dbReference type="RefSeq" id="WP_344076869.1">
    <property type="nucleotide sequence ID" value="NZ_BAAACA010000035.1"/>
</dbReference>
<gene>
    <name evidence="4" type="ORF">GCM10010394_50180</name>
</gene>
<evidence type="ECO:0000259" key="3">
    <source>
        <dbReference type="Pfam" id="PF01757"/>
    </source>
</evidence>
<evidence type="ECO:0000313" key="4">
    <source>
        <dbReference type="EMBL" id="GAA0614136.1"/>
    </source>
</evidence>
<evidence type="ECO:0000256" key="2">
    <source>
        <dbReference type="SAM" id="Phobius"/>
    </source>
</evidence>
<dbReference type="GO" id="GO:0016746">
    <property type="term" value="F:acyltransferase activity"/>
    <property type="evidence" value="ECO:0007669"/>
    <property type="project" value="UniProtKB-KW"/>
</dbReference>
<keyword evidence="2" id="KW-1133">Transmembrane helix</keyword>
<feature type="region of interest" description="Disordered" evidence="1">
    <location>
        <begin position="372"/>
        <end position="404"/>
    </location>
</feature>
<feature type="transmembrane region" description="Helical" evidence="2">
    <location>
        <begin position="20"/>
        <end position="41"/>
    </location>
</feature>
<dbReference type="EMBL" id="BAAACA010000035">
    <property type="protein sequence ID" value="GAA0614136.1"/>
    <property type="molecule type" value="Genomic_DNA"/>
</dbReference>
<feature type="transmembrane region" description="Helical" evidence="2">
    <location>
        <begin position="141"/>
        <end position="164"/>
    </location>
</feature>
<dbReference type="InterPro" id="IPR002656">
    <property type="entry name" value="Acyl_transf_3_dom"/>
</dbReference>
<dbReference type="PANTHER" id="PTHR23028">
    <property type="entry name" value="ACETYLTRANSFERASE"/>
    <property type="match status" value="1"/>
</dbReference>
<organism evidence="4 5">
    <name type="scientific">Streptomyces crystallinus</name>
    <dbReference type="NCBI Taxonomy" id="68191"/>
    <lineage>
        <taxon>Bacteria</taxon>
        <taxon>Bacillati</taxon>
        <taxon>Actinomycetota</taxon>
        <taxon>Actinomycetes</taxon>
        <taxon>Kitasatosporales</taxon>
        <taxon>Streptomycetaceae</taxon>
        <taxon>Streptomyces</taxon>
    </lineage>
</organism>
<feature type="transmembrane region" description="Helical" evidence="2">
    <location>
        <begin position="216"/>
        <end position="240"/>
    </location>
</feature>
<protein>
    <submittedName>
        <fullName evidence="4">Acyltransferase</fullName>
    </submittedName>
</protein>
<sequence length="404" mass="44908">MTVKAAEQDAEARRARLSRLPSLTGMRFIAALMVFFFHVSLPDFTPFGGDFADGAEWLFSKGGWVGVSFFFILSGFVLTWSAREGDTPRRFMRRRLVKLYPNHVVTFALSMLLFAGATATWKQWLPNILLVHTWIPDYNTFFGINPPSWSLACEVVFYLCFPVLHRWIKKIEPAHLWGWAAGLAALVMLIPAFSYAVLPSDPPMPNGFPVGVKQAWFVYLLPPVRMLEFAIGIIMARIVLTDRWINVKMVHALGLLIVGYAIALNVPWLYGLNAVCLIPIALLIPAAAVADVKDQPSPFRGKVMNWLGEVSFAFYLIHGVVIIYGTKFLHGKPYGIPAGIGLWAACLGISLVLGHLLFTYVEMPMMKHWSKPRAERRGTRPVAPVPAARAAEEATPVGAVGSRD</sequence>
<feature type="transmembrane region" description="Helical" evidence="2">
    <location>
        <begin position="103"/>
        <end position="121"/>
    </location>
</feature>
<keyword evidence="2" id="KW-0472">Membrane</keyword>
<feature type="domain" description="Acyltransferase 3" evidence="3">
    <location>
        <begin position="22"/>
        <end position="352"/>
    </location>
</feature>
<keyword evidence="4" id="KW-0012">Acyltransferase</keyword>
<evidence type="ECO:0000313" key="5">
    <source>
        <dbReference type="Proteomes" id="UP001500668"/>
    </source>
</evidence>
<feature type="compositionally biased region" description="Low complexity" evidence="1">
    <location>
        <begin position="380"/>
        <end position="404"/>
    </location>
</feature>
<feature type="transmembrane region" description="Helical" evidence="2">
    <location>
        <begin position="304"/>
        <end position="324"/>
    </location>
</feature>
<comment type="caution">
    <text evidence="4">The sequence shown here is derived from an EMBL/GenBank/DDBJ whole genome shotgun (WGS) entry which is preliminary data.</text>
</comment>
<keyword evidence="5" id="KW-1185">Reference proteome</keyword>
<accession>A0ABP3RPD8</accession>
<reference evidence="5" key="1">
    <citation type="journal article" date="2019" name="Int. J. Syst. Evol. Microbiol.">
        <title>The Global Catalogue of Microorganisms (GCM) 10K type strain sequencing project: providing services to taxonomists for standard genome sequencing and annotation.</title>
        <authorList>
            <consortium name="The Broad Institute Genomics Platform"/>
            <consortium name="The Broad Institute Genome Sequencing Center for Infectious Disease"/>
            <person name="Wu L."/>
            <person name="Ma J."/>
        </authorList>
    </citation>
    <scope>NUCLEOTIDE SEQUENCE [LARGE SCALE GENOMIC DNA]</scope>
    <source>
        <strain evidence="5">JCM 5067</strain>
    </source>
</reference>
<name>A0ABP3RPD8_9ACTN</name>
<feature type="transmembrane region" description="Helical" evidence="2">
    <location>
        <begin position="61"/>
        <end position="82"/>
    </location>
</feature>
<feature type="transmembrane region" description="Helical" evidence="2">
    <location>
        <begin position="336"/>
        <end position="361"/>
    </location>
</feature>
<feature type="transmembrane region" description="Helical" evidence="2">
    <location>
        <begin position="176"/>
        <end position="196"/>
    </location>
</feature>
<feature type="transmembrane region" description="Helical" evidence="2">
    <location>
        <begin position="247"/>
        <end position="264"/>
    </location>
</feature>
<dbReference type="InterPro" id="IPR050879">
    <property type="entry name" value="Acyltransferase_3"/>
</dbReference>
<dbReference type="Proteomes" id="UP001500668">
    <property type="component" value="Unassembled WGS sequence"/>
</dbReference>
<dbReference type="Pfam" id="PF01757">
    <property type="entry name" value="Acyl_transf_3"/>
    <property type="match status" value="1"/>
</dbReference>
<evidence type="ECO:0000256" key="1">
    <source>
        <dbReference type="SAM" id="MobiDB-lite"/>
    </source>
</evidence>
<dbReference type="PANTHER" id="PTHR23028:SF53">
    <property type="entry name" value="ACYL_TRANSF_3 DOMAIN-CONTAINING PROTEIN"/>
    <property type="match status" value="1"/>
</dbReference>